<feature type="domain" description="PAC" evidence="15">
    <location>
        <begin position="92"/>
        <end position="144"/>
    </location>
</feature>
<keyword evidence="12" id="KW-0472">Membrane</keyword>
<dbReference type="AlphaFoldDB" id="A0A366LFA3"/>
<dbReference type="NCBIfam" id="TIGR00229">
    <property type="entry name" value="sensory_box"/>
    <property type="match status" value="1"/>
</dbReference>
<comment type="caution">
    <text evidence="16">The sequence shown here is derived from an EMBL/GenBank/DDBJ whole genome shotgun (WGS) entry which is preliminary data.</text>
</comment>
<dbReference type="GO" id="GO:0005524">
    <property type="term" value="F:ATP binding"/>
    <property type="evidence" value="ECO:0007669"/>
    <property type="project" value="UniProtKB-KW"/>
</dbReference>
<dbReference type="InterPro" id="IPR035965">
    <property type="entry name" value="PAS-like_dom_sf"/>
</dbReference>
<dbReference type="RefSeq" id="WP_113946901.1">
    <property type="nucleotide sequence ID" value="NZ_QNQU01000001.1"/>
</dbReference>
<feature type="domain" description="Histidine kinase" evidence="13">
    <location>
        <begin position="294"/>
        <end position="509"/>
    </location>
</feature>
<dbReference type="SMART" id="SM00086">
    <property type="entry name" value="PAC"/>
    <property type="match status" value="1"/>
</dbReference>
<dbReference type="InterPro" id="IPR001610">
    <property type="entry name" value="PAC"/>
</dbReference>
<dbReference type="EC" id="2.7.13.3" evidence="3"/>
<evidence type="ECO:0000256" key="6">
    <source>
        <dbReference type="ARBA" id="ARBA00022692"/>
    </source>
</evidence>
<evidence type="ECO:0000256" key="9">
    <source>
        <dbReference type="ARBA" id="ARBA00022840"/>
    </source>
</evidence>
<dbReference type="InterPro" id="IPR005467">
    <property type="entry name" value="His_kinase_dom"/>
</dbReference>
<evidence type="ECO:0000256" key="4">
    <source>
        <dbReference type="ARBA" id="ARBA00022553"/>
    </source>
</evidence>
<evidence type="ECO:0000259" key="14">
    <source>
        <dbReference type="PROSITE" id="PS50112"/>
    </source>
</evidence>
<dbReference type="FunFam" id="3.30.565.10:FF:000006">
    <property type="entry name" value="Sensor histidine kinase WalK"/>
    <property type="match status" value="1"/>
</dbReference>
<dbReference type="GO" id="GO:0016020">
    <property type="term" value="C:membrane"/>
    <property type="evidence" value="ECO:0007669"/>
    <property type="project" value="UniProtKB-SubCell"/>
</dbReference>
<evidence type="ECO:0000256" key="5">
    <source>
        <dbReference type="ARBA" id="ARBA00022679"/>
    </source>
</evidence>
<feature type="domain" description="PAS" evidence="14">
    <location>
        <begin position="16"/>
        <end position="89"/>
    </location>
</feature>
<dbReference type="GO" id="GO:0000156">
    <property type="term" value="F:phosphorelay response regulator activity"/>
    <property type="evidence" value="ECO:0007669"/>
    <property type="project" value="TreeGrafter"/>
</dbReference>
<dbReference type="InterPro" id="IPR000700">
    <property type="entry name" value="PAS-assoc_C"/>
</dbReference>
<keyword evidence="7" id="KW-0547">Nucleotide-binding</keyword>
<dbReference type="InterPro" id="IPR036097">
    <property type="entry name" value="HisK_dim/P_sf"/>
</dbReference>
<dbReference type="EMBL" id="QNQU01000001">
    <property type="protein sequence ID" value="RBQ11822.1"/>
    <property type="molecule type" value="Genomic_DNA"/>
</dbReference>
<dbReference type="Proteomes" id="UP000252081">
    <property type="component" value="Unassembled WGS sequence"/>
</dbReference>
<dbReference type="PROSITE" id="PS50109">
    <property type="entry name" value="HIS_KIN"/>
    <property type="match status" value="1"/>
</dbReference>
<dbReference type="PANTHER" id="PTHR42878:SF7">
    <property type="entry name" value="SENSOR HISTIDINE KINASE GLRK"/>
    <property type="match status" value="1"/>
</dbReference>
<evidence type="ECO:0000256" key="1">
    <source>
        <dbReference type="ARBA" id="ARBA00000085"/>
    </source>
</evidence>
<evidence type="ECO:0000259" key="15">
    <source>
        <dbReference type="PROSITE" id="PS50113"/>
    </source>
</evidence>
<evidence type="ECO:0000313" key="17">
    <source>
        <dbReference type="Proteomes" id="UP000252081"/>
    </source>
</evidence>
<dbReference type="SMART" id="SM00387">
    <property type="entry name" value="HATPase_c"/>
    <property type="match status" value="1"/>
</dbReference>
<dbReference type="Pfam" id="PF00989">
    <property type="entry name" value="PAS"/>
    <property type="match status" value="1"/>
</dbReference>
<dbReference type="CDD" id="cd00082">
    <property type="entry name" value="HisKA"/>
    <property type="match status" value="1"/>
</dbReference>
<keyword evidence="10" id="KW-1133">Transmembrane helix</keyword>
<dbReference type="InterPro" id="IPR050351">
    <property type="entry name" value="BphY/WalK/GraS-like"/>
</dbReference>
<dbReference type="Gene3D" id="3.30.450.20">
    <property type="entry name" value="PAS domain"/>
    <property type="match status" value="2"/>
</dbReference>
<dbReference type="SUPFAM" id="SSF47384">
    <property type="entry name" value="Homodimeric domain of signal transducing histidine kinase"/>
    <property type="match status" value="1"/>
</dbReference>
<dbReference type="InterPro" id="IPR003594">
    <property type="entry name" value="HATPase_dom"/>
</dbReference>
<dbReference type="InterPro" id="IPR036890">
    <property type="entry name" value="HATPase_C_sf"/>
</dbReference>
<dbReference type="Gene3D" id="1.10.287.130">
    <property type="match status" value="1"/>
</dbReference>
<keyword evidence="17" id="KW-1185">Reference proteome</keyword>
<dbReference type="Pfam" id="PF00512">
    <property type="entry name" value="HisKA"/>
    <property type="match status" value="1"/>
</dbReference>
<dbReference type="OrthoDB" id="9813151at2"/>
<evidence type="ECO:0000313" key="16">
    <source>
        <dbReference type="EMBL" id="RBQ11822.1"/>
    </source>
</evidence>
<evidence type="ECO:0000259" key="13">
    <source>
        <dbReference type="PROSITE" id="PS50109"/>
    </source>
</evidence>
<evidence type="ECO:0000256" key="12">
    <source>
        <dbReference type="ARBA" id="ARBA00023136"/>
    </source>
</evidence>
<dbReference type="GO" id="GO:0007234">
    <property type="term" value="P:osmosensory signaling via phosphorelay pathway"/>
    <property type="evidence" value="ECO:0007669"/>
    <property type="project" value="TreeGrafter"/>
</dbReference>
<comment type="catalytic activity">
    <reaction evidence="1">
        <text>ATP + protein L-histidine = ADP + protein N-phospho-L-histidine.</text>
        <dbReference type="EC" id="2.7.13.3"/>
    </reaction>
</comment>
<evidence type="ECO:0000256" key="10">
    <source>
        <dbReference type="ARBA" id="ARBA00022989"/>
    </source>
</evidence>
<dbReference type="SMART" id="SM00388">
    <property type="entry name" value="HisKA"/>
    <property type="match status" value="1"/>
</dbReference>
<keyword evidence="9" id="KW-0067">ATP-binding</keyword>
<dbReference type="InterPro" id="IPR003661">
    <property type="entry name" value="HisK_dim/P_dom"/>
</dbReference>
<accession>A0A366LFA3</accession>
<keyword evidence="8 16" id="KW-0418">Kinase</keyword>
<dbReference type="PROSITE" id="PS50112">
    <property type="entry name" value="PAS"/>
    <property type="match status" value="1"/>
</dbReference>
<dbReference type="CDD" id="cd00075">
    <property type="entry name" value="HATPase"/>
    <property type="match status" value="1"/>
</dbReference>
<dbReference type="InterPro" id="IPR004358">
    <property type="entry name" value="Sig_transdc_His_kin-like_C"/>
</dbReference>
<dbReference type="GO" id="GO:0006355">
    <property type="term" value="P:regulation of DNA-templated transcription"/>
    <property type="evidence" value="ECO:0007669"/>
    <property type="project" value="InterPro"/>
</dbReference>
<keyword evidence="5" id="KW-0808">Transferase</keyword>
<evidence type="ECO:0000256" key="2">
    <source>
        <dbReference type="ARBA" id="ARBA00004141"/>
    </source>
</evidence>
<dbReference type="SUPFAM" id="SSF55874">
    <property type="entry name" value="ATPase domain of HSP90 chaperone/DNA topoisomerase II/histidine kinase"/>
    <property type="match status" value="1"/>
</dbReference>
<dbReference type="PROSITE" id="PS50113">
    <property type="entry name" value="PAC"/>
    <property type="match status" value="1"/>
</dbReference>
<comment type="subcellular location">
    <subcellularLocation>
        <location evidence="2">Membrane</location>
        <topology evidence="2">Multi-pass membrane protein</topology>
    </subcellularLocation>
</comment>
<dbReference type="PRINTS" id="PR00344">
    <property type="entry name" value="BCTRLSENSOR"/>
</dbReference>
<dbReference type="Pfam" id="PF13426">
    <property type="entry name" value="PAS_9"/>
    <property type="match status" value="1"/>
</dbReference>
<dbReference type="GO" id="GO:0000155">
    <property type="term" value="F:phosphorelay sensor kinase activity"/>
    <property type="evidence" value="ECO:0007669"/>
    <property type="project" value="InterPro"/>
</dbReference>
<name>A0A366LFA3_9SPHI</name>
<evidence type="ECO:0000256" key="3">
    <source>
        <dbReference type="ARBA" id="ARBA00012438"/>
    </source>
</evidence>
<dbReference type="InterPro" id="IPR000014">
    <property type="entry name" value="PAS"/>
</dbReference>
<dbReference type="SMART" id="SM00091">
    <property type="entry name" value="PAS"/>
    <property type="match status" value="2"/>
</dbReference>
<dbReference type="CDD" id="cd00130">
    <property type="entry name" value="PAS"/>
    <property type="match status" value="2"/>
</dbReference>
<protein>
    <recommendedName>
        <fullName evidence="3">histidine kinase</fullName>
        <ecNumber evidence="3">2.7.13.3</ecNumber>
    </recommendedName>
</protein>
<organism evidence="16 17">
    <name type="scientific">Pedobacter miscanthi</name>
    <dbReference type="NCBI Taxonomy" id="2259170"/>
    <lineage>
        <taxon>Bacteria</taxon>
        <taxon>Pseudomonadati</taxon>
        <taxon>Bacteroidota</taxon>
        <taxon>Sphingobacteriia</taxon>
        <taxon>Sphingobacteriales</taxon>
        <taxon>Sphingobacteriaceae</taxon>
        <taxon>Pedobacter</taxon>
    </lineage>
</organism>
<keyword evidence="6" id="KW-0812">Transmembrane</keyword>
<evidence type="ECO:0000256" key="11">
    <source>
        <dbReference type="ARBA" id="ARBA00023012"/>
    </source>
</evidence>
<dbReference type="GO" id="GO:0030295">
    <property type="term" value="F:protein kinase activator activity"/>
    <property type="evidence" value="ECO:0007669"/>
    <property type="project" value="TreeGrafter"/>
</dbReference>
<keyword evidence="4" id="KW-0597">Phosphoprotein</keyword>
<keyword evidence="11" id="KW-0902">Two-component regulatory system</keyword>
<gene>
    <name evidence="16" type="ORF">DRW42_00665</name>
</gene>
<evidence type="ECO:0000256" key="8">
    <source>
        <dbReference type="ARBA" id="ARBA00022777"/>
    </source>
</evidence>
<dbReference type="InterPro" id="IPR013767">
    <property type="entry name" value="PAS_fold"/>
</dbReference>
<dbReference type="Gene3D" id="3.30.565.10">
    <property type="entry name" value="Histidine kinase-like ATPase, C-terminal domain"/>
    <property type="match status" value="1"/>
</dbReference>
<dbReference type="SUPFAM" id="SSF55785">
    <property type="entry name" value="PYP-like sensor domain (PAS domain)"/>
    <property type="match status" value="2"/>
</dbReference>
<dbReference type="PANTHER" id="PTHR42878">
    <property type="entry name" value="TWO-COMPONENT HISTIDINE KINASE"/>
    <property type="match status" value="1"/>
</dbReference>
<evidence type="ECO:0000256" key="7">
    <source>
        <dbReference type="ARBA" id="ARBA00022741"/>
    </source>
</evidence>
<sequence>MSDSEGLPLMGDDPANIKLLKAALDSSISGIIITDNNQFDNPIIYCNRAFELLSGYEREEVIGRNCRFLQGSERDQKERELIRKAVLTGKPVTVEIRNYKKSGELFWNELYISPIIGSSGEVTHFIGVQNDITRRKNAEENLVYERNLVEQKIQSRTRELKENQEYLDSIIQTIRQGLIVLDPQYRVISANDFFFKTFKVEKRDTLGKSLYELGNGQWNIDQLKTLLEQILPTNNPVLDFEVDHEFPHIGRKLMLLNAHRIELEGIFKDRILLAIEDITEIRAAELRKDDFLSVSSHELKTPLTAIKGYIQTILRLLPSSIDPKIMAMVKKSAHQVERLQKIITSLLEMSRIQSGKLILEYEKVDLDTLIRNVIDDVSISRPTHLIEIEGTIKKPVYGDESQISQVLENLISNAIKYSPGASKININLSEVSNYAKVSITDYGFGISLDDQKMIFDRFFRVSTIQKHFPGMGIGLYISAQIIKQHGGTLWVDSEPKHGATFSFTLPLTTERKDAE</sequence>
<reference evidence="16 17" key="1">
    <citation type="submission" date="2018-07" db="EMBL/GenBank/DDBJ databases">
        <title>A draft genome of a endophytic bacteria, a new species of Pedobacter.</title>
        <authorList>
            <person name="Zhang Z.D."/>
            <person name="Chen Z.J."/>
        </authorList>
    </citation>
    <scope>NUCLEOTIDE SEQUENCE [LARGE SCALE GENOMIC DNA]</scope>
    <source>
        <strain evidence="16 17">RS10</strain>
    </source>
</reference>
<proteinExistence type="predicted"/>
<dbReference type="Pfam" id="PF02518">
    <property type="entry name" value="HATPase_c"/>
    <property type="match status" value="1"/>
</dbReference>